<gene>
    <name evidence="1" type="ORF">HNP63_000897</name>
</gene>
<dbReference type="AlphaFoldDB" id="A0AB34Z350"/>
<proteinExistence type="predicted"/>
<dbReference type="GeneID" id="76832436"/>
<evidence type="ECO:0000313" key="1">
    <source>
        <dbReference type="EMBL" id="MBB5141476.1"/>
    </source>
</evidence>
<reference evidence="1 2" key="1">
    <citation type="submission" date="2020-08" db="EMBL/GenBank/DDBJ databases">
        <title>Genomic Encyclopedia of Type Strains, Phase IV (KMG-IV): sequencing the most valuable type-strain genomes for metagenomic binning, comparative biology and taxonomic classification.</title>
        <authorList>
            <person name="Goeker M."/>
        </authorList>
    </citation>
    <scope>NUCLEOTIDE SEQUENCE [LARGE SCALE GENOMIC DNA]</scope>
    <source>
        <strain evidence="1 2">DSM 10508</strain>
    </source>
</reference>
<dbReference type="EMBL" id="JACHGM010000003">
    <property type="protein sequence ID" value="MBB5141476.1"/>
    <property type="molecule type" value="Genomic_DNA"/>
</dbReference>
<dbReference type="RefSeq" id="WP_011703808.1">
    <property type="nucleotide sequence ID" value="NZ_CAXOVK010000005.1"/>
</dbReference>
<evidence type="ECO:0000313" key="2">
    <source>
        <dbReference type="Proteomes" id="UP000529652"/>
    </source>
</evidence>
<dbReference type="Proteomes" id="UP000529652">
    <property type="component" value="Unassembled WGS sequence"/>
</dbReference>
<dbReference type="Pfam" id="PF07032">
    <property type="entry name" value="DUF1322"/>
    <property type="match status" value="1"/>
</dbReference>
<comment type="caution">
    <text evidence="1">The sequence shown here is derived from an EMBL/GenBank/DDBJ whole genome shotgun (WGS) entry which is preliminary data.</text>
</comment>
<protein>
    <submittedName>
        <fullName evidence="1">Uncharacterized protein</fullName>
    </submittedName>
</protein>
<name>A0AB34Z350_BORAF</name>
<sequence>MNKAEIATNYFKYIDYLTREANKYYFPIVMGICTYKDVKKMRYKELLEVNRVANLKLNKEMYERFLSFSGML</sequence>
<dbReference type="InterPro" id="IPR009753">
    <property type="entry name" value="DUF1322"/>
</dbReference>
<accession>A0AB34Z350</accession>
<organism evidence="1 2">
    <name type="scientific">Borreliella afzelii</name>
    <name type="common">Borrelia afzelii</name>
    <dbReference type="NCBI Taxonomy" id="29518"/>
    <lineage>
        <taxon>Bacteria</taxon>
        <taxon>Pseudomonadati</taxon>
        <taxon>Spirochaetota</taxon>
        <taxon>Spirochaetia</taxon>
        <taxon>Spirochaetales</taxon>
        <taxon>Borreliaceae</taxon>
        <taxon>Borreliella</taxon>
    </lineage>
</organism>